<dbReference type="GO" id="GO:0005737">
    <property type="term" value="C:cytoplasm"/>
    <property type="evidence" value="ECO:0007669"/>
    <property type="project" value="TreeGrafter"/>
</dbReference>
<evidence type="ECO:0000256" key="1">
    <source>
        <dbReference type="ARBA" id="ARBA00022658"/>
    </source>
</evidence>
<dbReference type="AlphaFoldDB" id="A0A1Q9CVE1"/>
<accession>A0A1Q9CVE1</accession>
<dbReference type="PANTHER" id="PTHR45982:SF1">
    <property type="entry name" value="REGULATOR OF CHROMOSOME CONDENSATION"/>
    <property type="match status" value="1"/>
</dbReference>
<dbReference type="Proteomes" id="UP000186817">
    <property type="component" value="Unassembled WGS sequence"/>
</dbReference>
<dbReference type="PROSITE" id="PS00626">
    <property type="entry name" value="RCC1_2"/>
    <property type="match status" value="1"/>
</dbReference>
<dbReference type="SUPFAM" id="SSF50985">
    <property type="entry name" value="RCC1/BLIP-II"/>
    <property type="match status" value="1"/>
</dbReference>
<dbReference type="PROSITE" id="PS50012">
    <property type="entry name" value="RCC1_3"/>
    <property type="match status" value="4"/>
</dbReference>
<dbReference type="InterPro" id="IPR000408">
    <property type="entry name" value="Reg_chr_condens"/>
</dbReference>
<dbReference type="EMBL" id="LSRX01000896">
    <property type="protein sequence ID" value="OLP86877.1"/>
    <property type="molecule type" value="Genomic_DNA"/>
</dbReference>
<keyword evidence="1" id="KW-0344">Guanine-nucleotide releasing factor</keyword>
<feature type="domain" description="RCC1-like" evidence="3">
    <location>
        <begin position="215"/>
        <end position="427"/>
    </location>
</feature>
<evidence type="ECO:0000313" key="5">
    <source>
        <dbReference type="Proteomes" id="UP000186817"/>
    </source>
</evidence>
<keyword evidence="2" id="KW-0677">Repeat</keyword>
<reference evidence="4 5" key="1">
    <citation type="submission" date="2016-02" db="EMBL/GenBank/DDBJ databases">
        <title>Genome analysis of coral dinoflagellate symbionts highlights evolutionary adaptations to a symbiotic lifestyle.</title>
        <authorList>
            <person name="Aranda M."/>
            <person name="Li Y."/>
            <person name="Liew Y.J."/>
            <person name="Baumgarten S."/>
            <person name="Simakov O."/>
            <person name="Wilson M."/>
            <person name="Piel J."/>
            <person name="Ashoor H."/>
            <person name="Bougouffa S."/>
            <person name="Bajic V.B."/>
            <person name="Ryu T."/>
            <person name="Ravasi T."/>
            <person name="Bayer T."/>
            <person name="Micklem G."/>
            <person name="Kim H."/>
            <person name="Bhak J."/>
            <person name="Lajeunesse T.C."/>
            <person name="Voolstra C.R."/>
        </authorList>
    </citation>
    <scope>NUCLEOTIDE SEQUENCE [LARGE SCALE GENOMIC DNA]</scope>
    <source>
        <strain evidence="4 5">CCMP2467</strain>
    </source>
</reference>
<evidence type="ECO:0000313" key="4">
    <source>
        <dbReference type="EMBL" id="OLP86877.1"/>
    </source>
</evidence>
<proteinExistence type="predicted"/>
<organism evidence="4 5">
    <name type="scientific">Symbiodinium microadriaticum</name>
    <name type="common">Dinoflagellate</name>
    <name type="synonym">Zooxanthella microadriatica</name>
    <dbReference type="NCBI Taxonomy" id="2951"/>
    <lineage>
        <taxon>Eukaryota</taxon>
        <taxon>Sar</taxon>
        <taxon>Alveolata</taxon>
        <taxon>Dinophyceae</taxon>
        <taxon>Suessiales</taxon>
        <taxon>Symbiodiniaceae</taxon>
        <taxon>Symbiodinium</taxon>
    </lineage>
</organism>
<keyword evidence="5" id="KW-1185">Reference proteome</keyword>
<dbReference type="InterPro" id="IPR051553">
    <property type="entry name" value="Ran_GTPase-activating"/>
</dbReference>
<dbReference type="Gene3D" id="2.130.10.30">
    <property type="entry name" value="Regulator of chromosome condensation 1/beta-lactamase-inhibitor protein II"/>
    <property type="match status" value="1"/>
</dbReference>
<gene>
    <name evidence="4" type="primary">HERC1</name>
    <name evidence="4" type="ORF">AK812_SmicGene31987</name>
</gene>
<name>A0A1Q9CVE1_SYMMI</name>
<dbReference type="PRINTS" id="PR00633">
    <property type="entry name" value="RCCNDNSATION"/>
</dbReference>
<evidence type="ECO:0000256" key="2">
    <source>
        <dbReference type="ARBA" id="ARBA00022737"/>
    </source>
</evidence>
<dbReference type="OrthoDB" id="410551at2759"/>
<dbReference type="GO" id="GO:0005085">
    <property type="term" value="F:guanyl-nucleotide exchange factor activity"/>
    <property type="evidence" value="ECO:0007669"/>
    <property type="project" value="TreeGrafter"/>
</dbReference>
<protein>
    <submittedName>
        <fullName evidence="4">Putative E3 ubiquitin-protein ligase HERC1</fullName>
    </submittedName>
</protein>
<dbReference type="InterPro" id="IPR058923">
    <property type="entry name" value="RCC1-like_dom"/>
</dbReference>
<dbReference type="InterPro" id="IPR009091">
    <property type="entry name" value="RCC1/BLIP-II"/>
</dbReference>
<sequence length="556" mass="60615">MTATSDLQVGTLCSEFRAWLVRHDESLKRKAEITANDTKADAELVEQVLVLMAKQADQLATMVSSDLDQLRQALTRFLEISPDFRKASLSIGMEPQEQCVACRALPRKFVSDGATGADGSIYKIGADTVMSAAEQTQKVLADKLRFPLSLSSSLFVPADDAMQSLFDLGIWRCRFHAPAVSRTMLGLIVFGLAVVLVDSSSEYIPPQVYRAGDYRHSFELRFDNSVWARGRNDFGQLGDGSVAHRETPVEVFINALQASAGEWHSLFLRNDGVVFACGRNDFGQLGEGTRVTRRFPMLIAKNIIAVSGGGYHSLLLRNDGVAQAMGHNRYGQLGDGSYVSKVKPVSVLPNVSAIAAAGHHSVFLRTDGSAWTVGRNHYGQLGDRTTVDKTTPIQVLDGVTSILARDAYSLFLLSNGSLVAAGDFDSGLPRSQTDWDTIQIFSEDEVQKISLDGCTGPTATSDATPVSAIQPLPLLRQMVVAESGWLTAKASAQEPERALQRKLVQSQEMPVQVATPRSKRRPPSAQEELRDRPQSVRSYFPAVDVRGSIPSGRRSR</sequence>
<evidence type="ECO:0000259" key="3">
    <source>
        <dbReference type="Pfam" id="PF25390"/>
    </source>
</evidence>
<dbReference type="PANTHER" id="PTHR45982">
    <property type="entry name" value="REGULATOR OF CHROMOSOME CONDENSATION"/>
    <property type="match status" value="1"/>
</dbReference>
<comment type="caution">
    <text evidence="4">The sequence shown here is derived from an EMBL/GenBank/DDBJ whole genome shotgun (WGS) entry which is preliminary data.</text>
</comment>
<dbReference type="Pfam" id="PF25390">
    <property type="entry name" value="WD40_RLD"/>
    <property type="match status" value="1"/>
</dbReference>